<accession>A0A0D3JP77</accession>
<organism evidence="11 12">
    <name type="scientific">Emiliania huxleyi (strain CCMP1516)</name>
    <dbReference type="NCBI Taxonomy" id="280463"/>
    <lineage>
        <taxon>Eukaryota</taxon>
        <taxon>Haptista</taxon>
        <taxon>Haptophyta</taxon>
        <taxon>Prymnesiophyceae</taxon>
        <taxon>Isochrysidales</taxon>
        <taxon>Noelaerhabdaceae</taxon>
        <taxon>Emiliania</taxon>
    </lineage>
</organism>
<evidence type="ECO:0000259" key="10">
    <source>
        <dbReference type="PROSITE" id="PS50166"/>
    </source>
</evidence>
<dbReference type="STRING" id="2903.R1CRM3"/>
<dbReference type="GeneID" id="17270857"/>
<dbReference type="InterPro" id="IPR021133">
    <property type="entry name" value="HEAT_type_2"/>
</dbReference>
<evidence type="ECO:0000256" key="9">
    <source>
        <dbReference type="SAM" id="MobiDB-lite"/>
    </source>
</evidence>
<feature type="domain" description="Importin N-terminal" evidence="10">
    <location>
        <begin position="35"/>
        <end position="101"/>
    </location>
</feature>
<dbReference type="SMART" id="SM00913">
    <property type="entry name" value="IBN_N"/>
    <property type="match status" value="1"/>
</dbReference>
<dbReference type="PaxDb" id="2903-EOD25312"/>
<dbReference type="eggNOG" id="KOG2171">
    <property type="taxonomic scope" value="Eukaryota"/>
</dbReference>
<reference evidence="11" key="2">
    <citation type="submission" date="2024-10" db="UniProtKB">
        <authorList>
            <consortium name="EnsemblProtists"/>
        </authorList>
    </citation>
    <scope>IDENTIFICATION</scope>
</reference>
<proteinExistence type="predicted"/>
<keyword evidence="12" id="KW-1185">Reference proteome</keyword>
<dbReference type="AlphaFoldDB" id="A0A0D3JP77"/>
<feature type="region of interest" description="Disordered" evidence="9">
    <location>
        <begin position="528"/>
        <end position="564"/>
    </location>
</feature>
<dbReference type="Pfam" id="PF25780">
    <property type="entry name" value="TPR_IPO5"/>
    <property type="match status" value="1"/>
</dbReference>
<evidence type="ECO:0000256" key="3">
    <source>
        <dbReference type="ARBA" id="ARBA00022448"/>
    </source>
</evidence>
<dbReference type="PROSITE" id="PS50077">
    <property type="entry name" value="HEAT_REPEAT"/>
    <property type="match status" value="1"/>
</dbReference>
<reference evidence="12" key="1">
    <citation type="journal article" date="2013" name="Nature">
        <title>Pan genome of the phytoplankton Emiliania underpins its global distribution.</title>
        <authorList>
            <person name="Read B.A."/>
            <person name="Kegel J."/>
            <person name="Klute M.J."/>
            <person name="Kuo A."/>
            <person name="Lefebvre S.C."/>
            <person name="Maumus F."/>
            <person name="Mayer C."/>
            <person name="Miller J."/>
            <person name="Monier A."/>
            <person name="Salamov A."/>
            <person name="Young J."/>
            <person name="Aguilar M."/>
            <person name="Claverie J.M."/>
            <person name="Frickenhaus S."/>
            <person name="Gonzalez K."/>
            <person name="Herman E.K."/>
            <person name="Lin Y.C."/>
            <person name="Napier J."/>
            <person name="Ogata H."/>
            <person name="Sarno A.F."/>
            <person name="Shmutz J."/>
            <person name="Schroeder D."/>
            <person name="de Vargas C."/>
            <person name="Verret F."/>
            <person name="von Dassow P."/>
            <person name="Valentin K."/>
            <person name="Van de Peer Y."/>
            <person name="Wheeler G."/>
            <person name="Dacks J.B."/>
            <person name="Delwiche C.F."/>
            <person name="Dyhrman S.T."/>
            <person name="Glockner G."/>
            <person name="John U."/>
            <person name="Richards T."/>
            <person name="Worden A.Z."/>
            <person name="Zhang X."/>
            <person name="Grigoriev I.V."/>
            <person name="Allen A.E."/>
            <person name="Bidle K."/>
            <person name="Borodovsky M."/>
            <person name="Bowler C."/>
            <person name="Brownlee C."/>
            <person name="Cock J.M."/>
            <person name="Elias M."/>
            <person name="Gladyshev V.N."/>
            <person name="Groth M."/>
            <person name="Guda C."/>
            <person name="Hadaegh A."/>
            <person name="Iglesias-Rodriguez M.D."/>
            <person name="Jenkins J."/>
            <person name="Jones B.M."/>
            <person name="Lawson T."/>
            <person name="Leese F."/>
            <person name="Lindquist E."/>
            <person name="Lobanov A."/>
            <person name="Lomsadze A."/>
            <person name="Malik S.B."/>
            <person name="Marsh M.E."/>
            <person name="Mackinder L."/>
            <person name="Mock T."/>
            <person name="Mueller-Roeber B."/>
            <person name="Pagarete A."/>
            <person name="Parker M."/>
            <person name="Probert I."/>
            <person name="Quesneville H."/>
            <person name="Raines C."/>
            <person name="Rensing S.A."/>
            <person name="Riano-Pachon D.M."/>
            <person name="Richier S."/>
            <person name="Rokitta S."/>
            <person name="Shiraiwa Y."/>
            <person name="Soanes D.M."/>
            <person name="van der Giezen M."/>
            <person name="Wahlund T.M."/>
            <person name="Williams B."/>
            <person name="Wilson W."/>
            <person name="Wolfe G."/>
            <person name="Wurch L.L."/>
        </authorList>
    </citation>
    <scope>NUCLEOTIDE SEQUENCE</scope>
</reference>
<dbReference type="GO" id="GO:0005737">
    <property type="term" value="C:cytoplasm"/>
    <property type="evidence" value="ECO:0007669"/>
    <property type="project" value="UniProtKB-SubCell"/>
</dbReference>
<evidence type="ECO:0000313" key="11">
    <source>
        <dbReference type="EnsemblProtists" id="EOD25312"/>
    </source>
</evidence>
<evidence type="ECO:0000256" key="2">
    <source>
        <dbReference type="ARBA" id="ARBA00004496"/>
    </source>
</evidence>
<name>A0A0D3JP77_EMIH1</name>
<evidence type="ECO:0000256" key="1">
    <source>
        <dbReference type="ARBA" id="ARBA00004123"/>
    </source>
</evidence>
<evidence type="ECO:0000256" key="4">
    <source>
        <dbReference type="ARBA" id="ARBA00022490"/>
    </source>
</evidence>
<dbReference type="InterPro" id="IPR040122">
    <property type="entry name" value="Importin_beta"/>
</dbReference>
<dbReference type="GO" id="GO:0031267">
    <property type="term" value="F:small GTPase binding"/>
    <property type="evidence" value="ECO:0007669"/>
    <property type="project" value="InterPro"/>
</dbReference>
<keyword evidence="4" id="KW-0963">Cytoplasm</keyword>
<keyword evidence="7" id="KW-0539">Nucleus</keyword>
<dbReference type="HOGENOM" id="CLU_003794_1_0_1"/>
<dbReference type="InterPro" id="IPR057672">
    <property type="entry name" value="TPR_IPO4/5"/>
</dbReference>
<feature type="compositionally biased region" description="Acidic residues" evidence="9">
    <location>
        <begin position="534"/>
        <end position="558"/>
    </location>
</feature>
<dbReference type="KEGG" id="ehx:EMIHUDRAFT_469192"/>
<dbReference type="InterPro" id="IPR011989">
    <property type="entry name" value="ARM-like"/>
</dbReference>
<comment type="subcellular location">
    <subcellularLocation>
        <location evidence="2">Cytoplasm</location>
    </subcellularLocation>
    <subcellularLocation>
        <location evidence="1">Nucleus</location>
    </subcellularLocation>
</comment>
<dbReference type="PANTHER" id="PTHR10527">
    <property type="entry name" value="IMPORTIN BETA"/>
    <property type="match status" value="1"/>
</dbReference>
<keyword evidence="3" id="KW-0813">Transport</keyword>
<dbReference type="PROSITE" id="PS50166">
    <property type="entry name" value="IMPORTIN_B_NT"/>
    <property type="match status" value="1"/>
</dbReference>
<dbReference type="InterPro" id="IPR016024">
    <property type="entry name" value="ARM-type_fold"/>
</dbReference>
<dbReference type="Proteomes" id="UP000013827">
    <property type="component" value="Unassembled WGS sequence"/>
</dbReference>
<dbReference type="InterPro" id="IPR001494">
    <property type="entry name" value="Importin-beta_N"/>
</dbReference>
<sequence length="942" mass="100252">MSTSLDLGGGLMPSAQLESLLSQMVQGDPEQIRQAEEALTPALSTPAFMLDLLTRLTQSQAAHVRQLAAVLLRRRIGSHWRKLGAANTNRIKATLLQVLATEPEGAVVRSVAALCASAARHAMSKGGWPELLSCVLEGSRSPTTAHRLVAMTLIASLLESDEVTEHLRPHFVLLKDLLAAALQDAQLDVARGALKALSAWTPALGTEQDAASLLRPLVPLVLGLGARALGESDSLGDDETITLDGAVQPAQVCSSGGIGAPDDDDDDESKVYKMAAQVHVMPLLLELVATHAPSPDPARRRAVLLILAVTAAGCAEAFAKELPRLMPVVYAGCEAPEPQVREAACLAIGLFAQSLHPEILEHYERVLADARGEVQGRACYAIEAFCEHLGSDIQPFLAPLLERLTTLLQHTAERPTQERCVSAIAAVAVGAKKAFADYFDPVYALMRHLLGQTASEMLPLRARAMECVGLMCLAVGRDRCSHVLQEVAELLGEEAAPLVPPLLPFLVKAVEQEEVTEFSEHEQARILAKLGPDPDGDGDELLDDDDDDEEDEEGEEGGDGPGIHTAMLDEKAAAIHCLGACAAYGGASFAPHIEAVMGPLLGCADHFHEDIILYYIILYYIIALPPRQGVRRRGAASAVGALALLEQRHSCQEAAQDLSEGGGVDEEEDHDEAVWEAVSELLTTLPKALGERWTPHLERLLPALLPYLREAHPLSDHALAIGILAEGLNHVEASGRHHLPTILPHAARCASAPDPTCRQNGVFCLGVLGAHGGEAALAQMQPILSELQQRLSAQEEDEAVVRDNAVGALSRIALSFGAALPLDAVLRAIADRLPLTEDEGENAPALRCLMQLLHAEETRAVAAPHMPALLKAIGHLLAGGGDGSPAADAGPRPCPLDAECEAEVRSFLVWAAGQSPQEMQALVMDLPRGREQVLAVLQAHQG</sequence>
<feature type="repeat" description="HEAT" evidence="8">
    <location>
        <begin position="325"/>
        <end position="363"/>
    </location>
</feature>
<dbReference type="Pfam" id="PF13513">
    <property type="entry name" value="HEAT_EZ"/>
    <property type="match status" value="1"/>
</dbReference>
<evidence type="ECO:0000256" key="6">
    <source>
        <dbReference type="ARBA" id="ARBA00022927"/>
    </source>
</evidence>
<dbReference type="SUPFAM" id="SSF48371">
    <property type="entry name" value="ARM repeat"/>
    <property type="match status" value="1"/>
</dbReference>
<dbReference type="EnsemblProtists" id="EOD25312">
    <property type="protein sequence ID" value="EOD25312"/>
    <property type="gene ID" value="EMIHUDRAFT_469192"/>
</dbReference>
<keyword evidence="6" id="KW-0653">Protein transport</keyword>
<dbReference type="OMA" id="VMPFVLN"/>
<dbReference type="Gene3D" id="1.25.10.10">
    <property type="entry name" value="Leucine-rich Repeat Variant"/>
    <property type="match status" value="2"/>
</dbReference>
<evidence type="ECO:0000256" key="8">
    <source>
        <dbReference type="PROSITE-ProRule" id="PRU00103"/>
    </source>
</evidence>
<evidence type="ECO:0000313" key="12">
    <source>
        <dbReference type="Proteomes" id="UP000013827"/>
    </source>
</evidence>
<keyword evidence="5" id="KW-0677">Repeat</keyword>
<evidence type="ECO:0000256" key="5">
    <source>
        <dbReference type="ARBA" id="ARBA00022737"/>
    </source>
</evidence>
<dbReference type="Pfam" id="PF03810">
    <property type="entry name" value="IBN_N"/>
    <property type="match status" value="1"/>
</dbReference>
<evidence type="ECO:0000256" key="7">
    <source>
        <dbReference type="ARBA" id="ARBA00023242"/>
    </source>
</evidence>
<dbReference type="RefSeq" id="XP_005777741.1">
    <property type="nucleotide sequence ID" value="XM_005777684.1"/>
</dbReference>
<dbReference type="GO" id="GO:0006606">
    <property type="term" value="P:protein import into nucleus"/>
    <property type="evidence" value="ECO:0007669"/>
    <property type="project" value="InterPro"/>
</dbReference>
<protein>
    <recommendedName>
        <fullName evidence="10">Importin N-terminal domain-containing protein</fullName>
    </recommendedName>
</protein>